<accession>A0A7C4D716</accession>
<dbReference type="InterPro" id="IPR036526">
    <property type="entry name" value="C-N_Hydrolase_sf"/>
</dbReference>
<reference evidence="1" key="1">
    <citation type="journal article" date="2020" name="mSystems">
        <title>Genome- and Community-Level Interaction Insights into Carbon Utilization and Element Cycling Functions of Hydrothermarchaeota in Hydrothermal Sediment.</title>
        <authorList>
            <person name="Zhou Z."/>
            <person name="Liu Y."/>
            <person name="Xu W."/>
            <person name="Pan J."/>
            <person name="Luo Z.H."/>
            <person name="Li M."/>
        </authorList>
    </citation>
    <scope>NUCLEOTIDE SEQUENCE [LARGE SCALE GENOMIC DNA]</scope>
    <source>
        <strain evidence="1">SpSt-642</strain>
    </source>
</reference>
<keyword evidence="1" id="KW-0378">Hydrolase</keyword>
<dbReference type="Gene3D" id="3.60.110.10">
    <property type="entry name" value="Carbon-nitrogen hydrolase"/>
    <property type="match status" value="1"/>
</dbReference>
<gene>
    <name evidence="1" type="ORF">ENU14_03165</name>
</gene>
<dbReference type="CDD" id="cd07197">
    <property type="entry name" value="nitrilase"/>
    <property type="match status" value="1"/>
</dbReference>
<comment type="caution">
    <text evidence="1">The sequence shown here is derived from an EMBL/GenBank/DDBJ whole genome shotgun (WGS) entry which is preliminary data.</text>
</comment>
<dbReference type="SUPFAM" id="SSF56317">
    <property type="entry name" value="Carbon-nitrogen hydrolase"/>
    <property type="match status" value="1"/>
</dbReference>
<organism evidence="1">
    <name type="scientific">Staphylothermus marinus</name>
    <dbReference type="NCBI Taxonomy" id="2280"/>
    <lineage>
        <taxon>Archaea</taxon>
        <taxon>Thermoproteota</taxon>
        <taxon>Thermoprotei</taxon>
        <taxon>Desulfurococcales</taxon>
        <taxon>Desulfurococcaceae</taxon>
        <taxon>Staphylothermus</taxon>
    </lineage>
</organism>
<dbReference type="EMBL" id="DTBJ01000022">
    <property type="protein sequence ID" value="HGM58575.1"/>
    <property type="molecule type" value="Genomic_DNA"/>
</dbReference>
<name>A0A7C4D716_STAMA</name>
<protein>
    <submittedName>
        <fullName evidence="1">Carbon-nitrogen hydrolase family protein</fullName>
    </submittedName>
</protein>
<dbReference type="AlphaFoldDB" id="A0A7C4D716"/>
<sequence length="298" mass="34646">MVFIKIIKTFSEQDTGDTYVAIAHINIYMNNMRKNLENVRKIVLFMGETSLELLVIPYFDPYGPILTEYGDLSKKVIKKYSLTIRSRYLSELLILSRNHGINILLPGFIEKAGSREYLSAMLFRGDCDEVVKYRKIFLSENELKLGLSRGSEPGFFNLGKLSFSLMLDSELYYPELSRLLLLYTNFLIVGIPQNIPLKNYFSIVKTISEINSSLVLIPGSRVYHTDKLYYSLPTIIVDENGDIAYRYSEDEQAVILIPVNRLNKKMKTNIKDIEIIYRLFKKYLKKRRLYGDRESISY</sequence>
<evidence type="ECO:0000313" key="1">
    <source>
        <dbReference type="EMBL" id="HGM58575.1"/>
    </source>
</evidence>
<proteinExistence type="predicted"/>
<dbReference type="GO" id="GO:0016787">
    <property type="term" value="F:hydrolase activity"/>
    <property type="evidence" value="ECO:0007669"/>
    <property type="project" value="UniProtKB-KW"/>
</dbReference>